<dbReference type="Pfam" id="PF13499">
    <property type="entry name" value="EF-hand_7"/>
    <property type="match status" value="1"/>
</dbReference>
<feature type="chain" id="PRO_5041918307" evidence="4">
    <location>
        <begin position="20"/>
        <end position="331"/>
    </location>
</feature>
<feature type="region of interest" description="Disordered" evidence="3">
    <location>
        <begin position="209"/>
        <end position="318"/>
    </location>
</feature>
<keyword evidence="2" id="KW-0106">Calcium</keyword>
<dbReference type="InterPro" id="IPR018247">
    <property type="entry name" value="EF_Hand_1_Ca_BS"/>
</dbReference>
<dbReference type="InterPro" id="IPR040250">
    <property type="entry name" value="Nucleobindin"/>
</dbReference>
<dbReference type="SUPFAM" id="SSF47473">
    <property type="entry name" value="EF-hand"/>
    <property type="match status" value="1"/>
</dbReference>
<sequence>MKAACLSLLVLARLVLSHGEHGMKPGEDIKAYALRHMATEHHIDSFDLRSFFQLHDLNRDGYWDKEEIEAIYGVHHVYSQKKSKAGRLQDDDEEHQKKADHISGTVLNLLDKNRDGKVSPEEFEAVGLDGLPNFDSMGAEGHHYDIESEFFLHHEEEFHSTPETQTDESYNHPEDLEHFAHHEEIERKEAVKEAEFQGISVEEALAAHEEHAAPEQAEGETKVEPPSDAAQHPAAIPHPHDEQIVVEPLVEPPSDAVPGSGKPKVTRVPPPEKQDPSIKFKNAKSEAEQKGEWGTGSEGYKPPTNPSDKMRKNLPYKERMQYKFRRNWGDF</sequence>
<feature type="compositionally biased region" description="Basic and acidic residues" evidence="3">
    <location>
        <begin position="270"/>
        <end position="291"/>
    </location>
</feature>
<feature type="compositionally biased region" description="Basic and acidic residues" evidence="3">
    <location>
        <begin position="209"/>
        <end position="225"/>
    </location>
</feature>
<feature type="compositionally biased region" description="Basic and acidic residues" evidence="3">
    <location>
        <begin position="308"/>
        <end position="318"/>
    </location>
</feature>
<evidence type="ECO:0000259" key="5">
    <source>
        <dbReference type="PROSITE" id="PS50222"/>
    </source>
</evidence>
<gene>
    <name evidence="6" type="ORF">C8F04DRAFT_1302645</name>
</gene>
<dbReference type="PROSITE" id="PS00018">
    <property type="entry name" value="EF_HAND_1"/>
    <property type="match status" value="1"/>
</dbReference>
<dbReference type="PANTHER" id="PTHR19237:SF20">
    <property type="entry name" value="NUCLEOBINDIN 1"/>
    <property type="match status" value="1"/>
</dbReference>
<name>A0AAD6SAY1_9AGAR</name>
<dbReference type="PANTHER" id="PTHR19237">
    <property type="entry name" value="NUCLEOBINDIN"/>
    <property type="match status" value="1"/>
</dbReference>
<protein>
    <submittedName>
        <fullName evidence="6">Precursor to secretory protein Ssp120</fullName>
    </submittedName>
</protein>
<dbReference type="EMBL" id="JARJCM010000171">
    <property type="protein sequence ID" value="KAJ7024388.1"/>
    <property type="molecule type" value="Genomic_DNA"/>
</dbReference>
<dbReference type="InterPro" id="IPR002048">
    <property type="entry name" value="EF_hand_dom"/>
</dbReference>
<keyword evidence="7" id="KW-1185">Reference proteome</keyword>
<feature type="signal peptide" evidence="4">
    <location>
        <begin position="1"/>
        <end position="19"/>
    </location>
</feature>
<dbReference type="PROSITE" id="PS50222">
    <property type="entry name" value="EF_HAND_2"/>
    <property type="match status" value="1"/>
</dbReference>
<evidence type="ECO:0000256" key="3">
    <source>
        <dbReference type="SAM" id="MobiDB-lite"/>
    </source>
</evidence>
<dbReference type="GO" id="GO:0005509">
    <property type="term" value="F:calcium ion binding"/>
    <property type="evidence" value="ECO:0007669"/>
    <property type="project" value="InterPro"/>
</dbReference>
<evidence type="ECO:0000313" key="7">
    <source>
        <dbReference type="Proteomes" id="UP001218188"/>
    </source>
</evidence>
<proteinExistence type="predicted"/>
<organism evidence="6 7">
    <name type="scientific">Mycena alexandri</name>
    <dbReference type="NCBI Taxonomy" id="1745969"/>
    <lineage>
        <taxon>Eukaryota</taxon>
        <taxon>Fungi</taxon>
        <taxon>Dikarya</taxon>
        <taxon>Basidiomycota</taxon>
        <taxon>Agaricomycotina</taxon>
        <taxon>Agaricomycetes</taxon>
        <taxon>Agaricomycetidae</taxon>
        <taxon>Agaricales</taxon>
        <taxon>Marasmiineae</taxon>
        <taxon>Mycenaceae</taxon>
        <taxon>Mycena</taxon>
    </lineage>
</organism>
<evidence type="ECO:0000256" key="4">
    <source>
        <dbReference type="SAM" id="SignalP"/>
    </source>
</evidence>
<evidence type="ECO:0000313" key="6">
    <source>
        <dbReference type="EMBL" id="KAJ7024388.1"/>
    </source>
</evidence>
<accession>A0AAD6SAY1</accession>
<keyword evidence="1 4" id="KW-0732">Signal</keyword>
<dbReference type="Gene3D" id="1.10.238.10">
    <property type="entry name" value="EF-hand"/>
    <property type="match status" value="1"/>
</dbReference>
<dbReference type="GO" id="GO:0070062">
    <property type="term" value="C:extracellular exosome"/>
    <property type="evidence" value="ECO:0007669"/>
    <property type="project" value="TreeGrafter"/>
</dbReference>
<evidence type="ECO:0000256" key="1">
    <source>
        <dbReference type="ARBA" id="ARBA00022729"/>
    </source>
</evidence>
<dbReference type="GO" id="GO:0005793">
    <property type="term" value="C:endoplasmic reticulum-Golgi intermediate compartment"/>
    <property type="evidence" value="ECO:0007669"/>
    <property type="project" value="TreeGrafter"/>
</dbReference>
<dbReference type="AlphaFoldDB" id="A0AAD6SAY1"/>
<feature type="domain" description="EF-hand" evidence="5">
    <location>
        <begin position="98"/>
        <end position="133"/>
    </location>
</feature>
<comment type="caution">
    <text evidence="6">The sequence shown here is derived from an EMBL/GenBank/DDBJ whole genome shotgun (WGS) entry which is preliminary data.</text>
</comment>
<dbReference type="InterPro" id="IPR011992">
    <property type="entry name" value="EF-hand-dom_pair"/>
</dbReference>
<evidence type="ECO:0000256" key="2">
    <source>
        <dbReference type="ARBA" id="ARBA00022837"/>
    </source>
</evidence>
<dbReference type="Proteomes" id="UP001218188">
    <property type="component" value="Unassembled WGS sequence"/>
</dbReference>
<reference evidence="6" key="1">
    <citation type="submission" date="2023-03" db="EMBL/GenBank/DDBJ databases">
        <title>Massive genome expansion in bonnet fungi (Mycena s.s.) driven by repeated elements and novel gene families across ecological guilds.</title>
        <authorList>
            <consortium name="Lawrence Berkeley National Laboratory"/>
            <person name="Harder C.B."/>
            <person name="Miyauchi S."/>
            <person name="Viragh M."/>
            <person name="Kuo A."/>
            <person name="Thoen E."/>
            <person name="Andreopoulos B."/>
            <person name="Lu D."/>
            <person name="Skrede I."/>
            <person name="Drula E."/>
            <person name="Henrissat B."/>
            <person name="Morin E."/>
            <person name="Kohler A."/>
            <person name="Barry K."/>
            <person name="LaButti K."/>
            <person name="Morin E."/>
            <person name="Salamov A."/>
            <person name="Lipzen A."/>
            <person name="Mereny Z."/>
            <person name="Hegedus B."/>
            <person name="Baldrian P."/>
            <person name="Stursova M."/>
            <person name="Weitz H."/>
            <person name="Taylor A."/>
            <person name="Grigoriev I.V."/>
            <person name="Nagy L.G."/>
            <person name="Martin F."/>
            <person name="Kauserud H."/>
        </authorList>
    </citation>
    <scope>NUCLEOTIDE SEQUENCE</scope>
    <source>
        <strain evidence="6">CBHHK200</strain>
    </source>
</reference>